<keyword evidence="4" id="KW-1185">Reference proteome</keyword>
<dbReference type="AlphaFoldDB" id="A0A7V8V247"/>
<dbReference type="InterPro" id="IPR021994">
    <property type="entry name" value="DUF3592"/>
</dbReference>
<feature type="transmembrane region" description="Helical" evidence="1">
    <location>
        <begin position="6"/>
        <end position="26"/>
    </location>
</feature>
<keyword evidence="1" id="KW-0812">Transmembrane</keyword>
<sequence>MLKETIVVLVMGGLNLIGLLIVGYGLRDLINAWRTTAWEKTSGRLTEATIEETVQKSSKAKRRVFEVKATYDYDVGGRPFQGNNITQSYIATSERDEHESLLDALRCIPSLNVYYDPLRPEKSTLIPGIDGGAFSRLAMGTMWLAATVGISGMILLIQGGDPELIRSISMG</sequence>
<feature type="domain" description="DUF3592" evidence="2">
    <location>
        <begin position="42"/>
        <end position="129"/>
    </location>
</feature>
<proteinExistence type="predicted"/>
<evidence type="ECO:0000256" key="1">
    <source>
        <dbReference type="SAM" id="Phobius"/>
    </source>
</evidence>
<name>A0A7V8V247_9BACT</name>
<reference evidence="3 4" key="1">
    <citation type="submission" date="2020-05" db="EMBL/GenBank/DDBJ databases">
        <title>Bremerella alba sp. nov., a novel planctomycete isolated from the surface of the macroalga Fucus spiralis.</title>
        <authorList>
            <person name="Godinho O."/>
            <person name="Botelho R."/>
            <person name="Albuquerque L."/>
            <person name="Wiegand S."/>
            <person name="Da Costa M.S."/>
            <person name="Lobo-Da-Cunha A."/>
            <person name="Jogler C."/>
            <person name="Lage O.M."/>
        </authorList>
    </citation>
    <scope>NUCLEOTIDE SEQUENCE [LARGE SCALE GENOMIC DNA]</scope>
    <source>
        <strain evidence="3 4">FF15</strain>
    </source>
</reference>
<comment type="caution">
    <text evidence="3">The sequence shown here is derived from an EMBL/GenBank/DDBJ whole genome shotgun (WGS) entry which is preliminary data.</text>
</comment>
<evidence type="ECO:0000313" key="3">
    <source>
        <dbReference type="EMBL" id="MBA2113520.1"/>
    </source>
</evidence>
<accession>A0A7V8V247</accession>
<gene>
    <name evidence="3" type="ORF">HOV93_06690</name>
</gene>
<evidence type="ECO:0000259" key="2">
    <source>
        <dbReference type="Pfam" id="PF12158"/>
    </source>
</evidence>
<keyword evidence="1" id="KW-0472">Membrane</keyword>
<feature type="transmembrane region" description="Helical" evidence="1">
    <location>
        <begin position="137"/>
        <end position="157"/>
    </location>
</feature>
<dbReference type="Proteomes" id="UP000551616">
    <property type="component" value="Unassembled WGS sequence"/>
</dbReference>
<dbReference type="Pfam" id="PF12158">
    <property type="entry name" value="DUF3592"/>
    <property type="match status" value="1"/>
</dbReference>
<evidence type="ECO:0000313" key="4">
    <source>
        <dbReference type="Proteomes" id="UP000551616"/>
    </source>
</evidence>
<dbReference type="RefSeq" id="WP_207394985.1">
    <property type="nucleotide sequence ID" value="NZ_JABRWO010000001.1"/>
</dbReference>
<protein>
    <recommendedName>
        <fullName evidence="2">DUF3592 domain-containing protein</fullName>
    </recommendedName>
</protein>
<keyword evidence="1" id="KW-1133">Transmembrane helix</keyword>
<dbReference type="EMBL" id="JABRWO010000001">
    <property type="protein sequence ID" value="MBA2113520.1"/>
    <property type="molecule type" value="Genomic_DNA"/>
</dbReference>
<organism evidence="3 4">
    <name type="scientific">Bremerella alba</name>
    <dbReference type="NCBI Taxonomy" id="980252"/>
    <lineage>
        <taxon>Bacteria</taxon>
        <taxon>Pseudomonadati</taxon>
        <taxon>Planctomycetota</taxon>
        <taxon>Planctomycetia</taxon>
        <taxon>Pirellulales</taxon>
        <taxon>Pirellulaceae</taxon>
        <taxon>Bremerella</taxon>
    </lineage>
</organism>